<accession>A0AAV5UYZ9</accession>
<reference evidence="1" key="1">
    <citation type="submission" date="2023-10" db="EMBL/GenBank/DDBJ databases">
        <title>Genome assembly of Pristionchus species.</title>
        <authorList>
            <person name="Yoshida K."/>
            <person name="Sommer R.J."/>
        </authorList>
    </citation>
    <scope>NUCLEOTIDE SEQUENCE</scope>
    <source>
        <strain evidence="1">RS5133</strain>
    </source>
</reference>
<dbReference type="Proteomes" id="UP001432322">
    <property type="component" value="Unassembled WGS sequence"/>
</dbReference>
<proteinExistence type="predicted"/>
<gene>
    <name evidence="1" type="ORF">PFISCL1PPCAC_3300</name>
</gene>
<evidence type="ECO:0000313" key="1">
    <source>
        <dbReference type="EMBL" id="GMT12003.1"/>
    </source>
</evidence>
<organism evidence="1 2">
    <name type="scientific">Pristionchus fissidentatus</name>
    <dbReference type="NCBI Taxonomy" id="1538716"/>
    <lineage>
        <taxon>Eukaryota</taxon>
        <taxon>Metazoa</taxon>
        <taxon>Ecdysozoa</taxon>
        <taxon>Nematoda</taxon>
        <taxon>Chromadorea</taxon>
        <taxon>Rhabditida</taxon>
        <taxon>Rhabditina</taxon>
        <taxon>Diplogasteromorpha</taxon>
        <taxon>Diplogasteroidea</taxon>
        <taxon>Neodiplogasteridae</taxon>
        <taxon>Pristionchus</taxon>
    </lineage>
</organism>
<evidence type="ECO:0000313" key="2">
    <source>
        <dbReference type="Proteomes" id="UP001432322"/>
    </source>
</evidence>
<dbReference type="EMBL" id="BTSY01000001">
    <property type="protein sequence ID" value="GMT12003.1"/>
    <property type="molecule type" value="Genomic_DNA"/>
</dbReference>
<comment type="caution">
    <text evidence="1">The sequence shown here is derived from an EMBL/GenBank/DDBJ whole genome shotgun (WGS) entry which is preliminary data.</text>
</comment>
<sequence length="203" mass="23754">AFSAEVLDRIMKYLSLKEKLSLREVSRALNITLSPLIPELYSFAIENMNIMQNMKSLHFKIDIRDCQSDKFFAEMQPRVERMWRGDSRDKGMSRFFLTLSNYSRDTHLFERARIKTLTVDKRMTFHLTTENLLWLRNFFKGCKIESMSLVVEKDTLPQVKLIPDLLSLVKPTCVEFTLQTLHSCDMLEPFKQLISRALLPPAA</sequence>
<feature type="non-terminal residue" evidence="1">
    <location>
        <position position="1"/>
    </location>
</feature>
<keyword evidence="2" id="KW-1185">Reference proteome</keyword>
<evidence type="ECO:0008006" key="3">
    <source>
        <dbReference type="Google" id="ProtNLM"/>
    </source>
</evidence>
<protein>
    <recommendedName>
        <fullName evidence="3">F-box domain-containing protein</fullName>
    </recommendedName>
</protein>
<dbReference type="AlphaFoldDB" id="A0AAV5UYZ9"/>
<name>A0AAV5UYZ9_9BILA</name>